<organism evidence="4 5">
    <name type="scientific">Purpureocillium lilacinum</name>
    <name type="common">Paecilomyces lilacinus</name>
    <dbReference type="NCBI Taxonomy" id="33203"/>
    <lineage>
        <taxon>Eukaryota</taxon>
        <taxon>Fungi</taxon>
        <taxon>Dikarya</taxon>
        <taxon>Ascomycota</taxon>
        <taxon>Pezizomycotina</taxon>
        <taxon>Sordariomycetes</taxon>
        <taxon>Hypocreomycetidae</taxon>
        <taxon>Hypocreales</taxon>
        <taxon>Ophiocordycipitaceae</taxon>
        <taxon>Purpureocillium</taxon>
    </lineage>
</organism>
<accession>A0ABR0BJQ5</accession>
<keyword evidence="1" id="KW-0863">Zinc-finger</keyword>
<evidence type="ECO:0000313" key="4">
    <source>
        <dbReference type="EMBL" id="KAK4081905.1"/>
    </source>
</evidence>
<gene>
    <name evidence="4" type="ORF">Purlil1_11497</name>
</gene>
<evidence type="ECO:0000313" key="5">
    <source>
        <dbReference type="Proteomes" id="UP001287286"/>
    </source>
</evidence>
<protein>
    <recommendedName>
        <fullName evidence="3">C2H2-type domain-containing protein</fullName>
    </recommendedName>
</protein>
<keyword evidence="5" id="KW-1185">Reference proteome</keyword>
<dbReference type="Gene3D" id="3.30.160.60">
    <property type="entry name" value="Classic Zinc Finger"/>
    <property type="match status" value="1"/>
</dbReference>
<reference evidence="4 5" key="1">
    <citation type="journal article" date="2024" name="Microbiol. Resour. Announc.">
        <title>Genome annotations for the ascomycete fungi Trichoderma harzianum, Trichoderma aggressivum, and Purpureocillium lilacinum.</title>
        <authorList>
            <person name="Beijen E.P.W."/>
            <person name="Ohm R.A."/>
        </authorList>
    </citation>
    <scope>NUCLEOTIDE SEQUENCE [LARGE SCALE GENOMIC DNA]</scope>
    <source>
        <strain evidence="4 5">CBS 150709</strain>
    </source>
</reference>
<sequence>MNSFGSYSFNYSGPAMQRGPDLLESNQTSRVVGSEDETEPLRSDRGQPAALPAEVISTKNDMTPTQYADRPFHCSRCEWKFKRHTTLKRHYMTLSRYRTEAVPVQILLKRLQEE</sequence>
<feature type="region of interest" description="Disordered" evidence="2">
    <location>
        <begin position="1"/>
        <end position="67"/>
    </location>
</feature>
<evidence type="ECO:0000256" key="2">
    <source>
        <dbReference type="SAM" id="MobiDB-lite"/>
    </source>
</evidence>
<dbReference type="SUPFAM" id="SSF57667">
    <property type="entry name" value="beta-beta-alpha zinc fingers"/>
    <property type="match status" value="1"/>
</dbReference>
<feature type="domain" description="C2H2-type" evidence="3">
    <location>
        <begin position="72"/>
        <end position="99"/>
    </location>
</feature>
<dbReference type="Proteomes" id="UP001287286">
    <property type="component" value="Unassembled WGS sequence"/>
</dbReference>
<evidence type="ECO:0000259" key="3">
    <source>
        <dbReference type="PROSITE" id="PS50157"/>
    </source>
</evidence>
<name>A0ABR0BJQ5_PURLI</name>
<keyword evidence="1" id="KW-0479">Metal-binding</keyword>
<dbReference type="PROSITE" id="PS50157">
    <property type="entry name" value="ZINC_FINGER_C2H2_2"/>
    <property type="match status" value="1"/>
</dbReference>
<evidence type="ECO:0000256" key="1">
    <source>
        <dbReference type="PROSITE-ProRule" id="PRU00042"/>
    </source>
</evidence>
<keyword evidence="1" id="KW-0862">Zinc</keyword>
<feature type="compositionally biased region" description="Polar residues" evidence="2">
    <location>
        <begin position="1"/>
        <end position="11"/>
    </location>
</feature>
<dbReference type="InterPro" id="IPR036236">
    <property type="entry name" value="Znf_C2H2_sf"/>
</dbReference>
<feature type="compositionally biased region" description="Polar residues" evidence="2">
    <location>
        <begin position="57"/>
        <end position="66"/>
    </location>
</feature>
<proteinExistence type="predicted"/>
<comment type="caution">
    <text evidence="4">The sequence shown here is derived from an EMBL/GenBank/DDBJ whole genome shotgun (WGS) entry which is preliminary data.</text>
</comment>
<dbReference type="InterPro" id="IPR013087">
    <property type="entry name" value="Znf_C2H2_type"/>
</dbReference>
<dbReference type="EMBL" id="JAWRVI010000070">
    <property type="protein sequence ID" value="KAK4081905.1"/>
    <property type="molecule type" value="Genomic_DNA"/>
</dbReference>